<dbReference type="Gene3D" id="3.30.70.330">
    <property type="match status" value="1"/>
</dbReference>
<reference evidence="6" key="1">
    <citation type="journal article" date="2014" name="Proc. Natl. Acad. Sci. U.S.A.">
        <title>Extensive sampling of basidiomycete genomes demonstrates inadequacy of the white-rot/brown-rot paradigm for wood decay fungi.</title>
        <authorList>
            <person name="Riley R."/>
            <person name="Salamov A.A."/>
            <person name="Brown D.W."/>
            <person name="Nagy L.G."/>
            <person name="Floudas D."/>
            <person name="Held B.W."/>
            <person name="Levasseur A."/>
            <person name="Lombard V."/>
            <person name="Morin E."/>
            <person name="Otillar R."/>
            <person name="Lindquist E.A."/>
            <person name="Sun H."/>
            <person name="LaButti K.M."/>
            <person name="Schmutz J."/>
            <person name="Jabbour D."/>
            <person name="Luo H."/>
            <person name="Baker S.E."/>
            <person name="Pisabarro A.G."/>
            <person name="Walton J.D."/>
            <person name="Blanchette R.A."/>
            <person name="Henrissat B."/>
            <person name="Martin F."/>
            <person name="Cullen D."/>
            <person name="Hibbett D.S."/>
            <person name="Grigoriev I.V."/>
        </authorList>
    </citation>
    <scope>NUCLEOTIDE SEQUENCE [LARGE SCALE GENOMIC DNA]</scope>
    <source>
        <strain evidence="6">FD-172 SS1</strain>
    </source>
</reference>
<feature type="compositionally biased region" description="Basic residues" evidence="3">
    <location>
        <begin position="407"/>
        <end position="430"/>
    </location>
</feature>
<evidence type="ECO:0000256" key="2">
    <source>
        <dbReference type="PROSITE-ProRule" id="PRU00332"/>
    </source>
</evidence>
<dbReference type="InterPro" id="IPR006630">
    <property type="entry name" value="La_HTH"/>
</dbReference>
<dbReference type="InterPro" id="IPR036388">
    <property type="entry name" value="WH-like_DNA-bd_sf"/>
</dbReference>
<protein>
    <recommendedName>
        <fullName evidence="4">HTH La-type RNA-binding domain-containing protein</fullName>
    </recommendedName>
</protein>
<dbReference type="InterPro" id="IPR035979">
    <property type="entry name" value="RBD_domain_sf"/>
</dbReference>
<organism evidence="5 6">
    <name type="scientific">Botryobasidium botryosum (strain FD-172 SS1)</name>
    <dbReference type="NCBI Taxonomy" id="930990"/>
    <lineage>
        <taxon>Eukaryota</taxon>
        <taxon>Fungi</taxon>
        <taxon>Dikarya</taxon>
        <taxon>Basidiomycota</taxon>
        <taxon>Agaricomycotina</taxon>
        <taxon>Agaricomycetes</taxon>
        <taxon>Cantharellales</taxon>
        <taxon>Botryobasidiaceae</taxon>
        <taxon>Botryobasidium</taxon>
    </lineage>
</organism>
<dbReference type="HOGENOM" id="CLU_630019_0_0_1"/>
<feature type="domain" description="HTH La-type RNA-binding" evidence="4">
    <location>
        <begin position="10"/>
        <end position="104"/>
    </location>
</feature>
<proteinExistence type="predicted"/>
<feature type="region of interest" description="Disordered" evidence="3">
    <location>
        <begin position="407"/>
        <end position="438"/>
    </location>
</feature>
<dbReference type="STRING" id="930990.A0A067N2Q2"/>
<dbReference type="InParanoid" id="A0A067N2Q2"/>
<dbReference type="SUPFAM" id="SSF54928">
    <property type="entry name" value="RNA-binding domain, RBD"/>
    <property type="match status" value="1"/>
</dbReference>
<sequence>MPPHAKKSKPAAPSRDSRNALKLAEHYLSNQYLPYHQGIWTLYIEQPTTHWISINKFARYNGMSSFRARGVDWLVEVLRGSSGFLEVDEHGEHVRRKPMLPGYRGQLQRTVHAAGFGGQIDHPQLVQFFSQYGRVSSVEMCYAENGVFEDRVFCEFTHEFPAASFLGAAPSPCWKDSVLSICSKLDYCEEKMKQNGIRTRSVMARFCEELKVAIPDRYIIDEIRKRLPADEKGELETNIGTEYHMDFCAATITVKSDGTLNAEDVKWEEGCALKFTSEQNAAGPTVEWNASWNTSNISLLPYFPLISHIKAIEHNQGVVGFSRPLTQDDVGLVGREIRELCRQKVAWARASPEEEKSLMVEWAGKEAKRLAAELGRPSKKERLESASGDVGGGGGIAWIRERKMKRKAVKARRKETRRRNKHIRELKKLRRAETGFGQ</sequence>
<accession>A0A067N2Q2</accession>
<keyword evidence="1 2" id="KW-0694">RNA-binding</keyword>
<evidence type="ECO:0000256" key="1">
    <source>
        <dbReference type="ARBA" id="ARBA00022884"/>
    </source>
</evidence>
<dbReference type="GO" id="GO:0003723">
    <property type="term" value="F:RNA binding"/>
    <property type="evidence" value="ECO:0007669"/>
    <property type="project" value="UniProtKB-UniRule"/>
</dbReference>
<dbReference type="EMBL" id="KL198016">
    <property type="protein sequence ID" value="KDQ21235.1"/>
    <property type="molecule type" value="Genomic_DNA"/>
</dbReference>
<dbReference type="Gene3D" id="1.10.10.10">
    <property type="entry name" value="Winged helix-like DNA-binding domain superfamily/Winged helix DNA-binding domain"/>
    <property type="match status" value="1"/>
</dbReference>
<evidence type="ECO:0000256" key="3">
    <source>
        <dbReference type="SAM" id="MobiDB-lite"/>
    </source>
</evidence>
<dbReference type="Proteomes" id="UP000027195">
    <property type="component" value="Unassembled WGS sequence"/>
</dbReference>
<gene>
    <name evidence="5" type="ORF">BOTBODRAFT_182631</name>
</gene>
<evidence type="ECO:0000313" key="5">
    <source>
        <dbReference type="EMBL" id="KDQ21235.1"/>
    </source>
</evidence>
<name>A0A067N2Q2_BOTB1</name>
<dbReference type="InterPro" id="IPR012677">
    <property type="entry name" value="Nucleotide-bd_a/b_plait_sf"/>
</dbReference>
<dbReference type="OrthoDB" id="439993at2759"/>
<evidence type="ECO:0000313" key="6">
    <source>
        <dbReference type="Proteomes" id="UP000027195"/>
    </source>
</evidence>
<dbReference type="AlphaFoldDB" id="A0A067N2Q2"/>
<evidence type="ECO:0000259" key="4">
    <source>
        <dbReference type="PROSITE" id="PS50961"/>
    </source>
</evidence>
<dbReference type="PROSITE" id="PS50961">
    <property type="entry name" value="HTH_LA"/>
    <property type="match status" value="1"/>
</dbReference>
<keyword evidence="6" id="KW-1185">Reference proteome</keyword>